<gene>
    <name evidence="1" type="ORF">CWI38_1020p0020</name>
</gene>
<evidence type="ECO:0000313" key="2">
    <source>
        <dbReference type="Proteomes" id="UP000292282"/>
    </source>
</evidence>
<dbReference type="AlphaFoldDB" id="A0A4Q9LT96"/>
<reference evidence="1 2" key="1">
    <citation type="submission" date="2017-12" db="EMBL/GenBank/DDBJ databases">
        <authorList>
            <person name="Pombert J.-F."/>
            <person name="Haag K.L."/>
            <person name="Ebert D."/>
        </authorList>
    </citation>
    <scope>NUCLEOTIDE SEQUENCE [LARGE SCALE GENOMIC DNA]</scope>
    <source>
        <strain evidence="1">IL-G-3</strain>
    </source>
</reference>
<dbReference type="VEuPathDB" id="MicrosporidiaDB:CWI38_1020p0020"/>
<evidence type="ECO:0000313" key="1">
    <source>
        <dbReference type="EMBL" id="TBU11833.1"/>
    </source>
</evidence>
<accession>A0A4Q9LT96</accession>
<proteinExistence type="predicted"/>
<comment type="caution">
    <text evidence="1">The sequence shown here is derived from an EMBL/GenBank/DDBJ whole genome shotgun (WGS) entry which is preliminary data.</text>
</comment>
<organism evidence="1 2">
    <name type="scientific">Hamiltosporidium tvaerminnensis</name>
    <dbReference type="NCBI Taxonomy" id="1176355"/>
    <lineage>
        <taxon>Eukaryota</taxon>
        <taxon>Fungi</taxon>
        <taxon>Fungi incertae sedis</taxon>
        <taxon>Microsporidia</taxon>
        <taxon>Dubosqiidae</taxon>
        <taxon>Hamiltosporidium</taxon>
    </lineage>
</organism>
<protein>
    <submittedName>
        <fullName evidence="1">Uncharacterized protein</fullName>
    </submittedName>
</protein>
<dbReference type="EMBL" id="PITK01001020">
    <property type="protein sequence ID" value="TBU11833.1"/>
    <property type="molecule type" value="Genomic_DNA"/>
</dbReference>
<dbReference type="Proteomes" id="UP000292282">
    <property type="component" value="Unassembled WGS sequence"/>
</dbReference>
<name>A0A4Q9LT96_9MICR</name>
<sequence>MHMRYLLRLEPADFSKFDDAVRAVLVKNKIHLRLGCNELPNKTAPILKVENKNKTSYTNKKKKNLEEAQIAKLYNEIEKRKITVSDSLRRLKKGNIGLHDEASSITVDHLATRCKKNLGHDCTRQHNKVSHSVQEILDNEYADIRLNTRINSDVKIRNNRPDIFIFDKRKHKIPIIDVLGLILSWCEVMSYVITWDGIMIKYHNRDLMAKRASMGVIMKAEMHEEPTPFLKAAKNEEDNVKHLNTKNVITLILDGVTT</sequence>
<keyword evidence="2" id="KW-1185">Reference proteome</keyword>